<dbReference type="EMBL" id="CM042009">
    <property type="protein sequence ID" value="KAI3790282.1"/>
    <property type="molecule type" value="Genomic_DNA"/>
</dbReference>
<proteinExistence type="predicted"/>
<protein>
    <submittedName>
        <fullName evidence="1">Uncharacterized protein</fullName>
    </submittedName>
</protein>
<name>A0ACB9H3G5_CICIN</name>
<organism evidence="1 2">
    <name type="scientific">Cichorium intybus</name>
    <name type="common">Chicory</name>
    <dbReference type="NCBI Taxonomy" id="13427"/>
    <lineage>
        <taxon>Eukaryota</taxon>
        <taxon>Viridiplantae</taxon>
        <taxon>Streptophyta</taxon>
        <taxon>Embryophyta</taxon>
        <taxon>Tracheophyta</taxon>
        <taxon>Spermatophyta</taxon>
        <taxon>Magnoliopsida</taxon>
        <taxon>eudicotyledons</taxon>
        <taxon>Gunneridae</taxon>
        <taxon>Pentapetalae</taxon>
        <taxon>asterids</taxon>
        <taxon>campanulids</taxon>
        <taxon>Asterales</taxon>
        <taxon>Asteraceae</taxon>
        <taxon>Cichorioideae</taxon>
        <taxon>Cichorieae</taxon>
        <taxon>Cichoriinae</taxon>
        <taxon>Cichorium</taxon>
    </lineage>
</organism>
<reference evidence="1 2" key="2">
    <citation type="journal article" date="2022" name="Mol. Ecol. Resour.">
        <title>The genomes of chicory, endive, great burdock and yacon provide insights into Asteraceae paleo-polyploidization history and plant inulin production.</title>
        <authorList>
            <person name="Fan W."/>
            <person name="Wang S."/>
            <person name="Wang H."/>
            <person name="Wang A."/>
            <person name="Jiang F."/>
            <person name="Liu H."/>
            <person name="Zhao H."/>
            <person name="Xu D."/>
            <person name="Zhang Y."/>
        </authorList>
    </citation>
    <scope>NUCLEOTIDE SEQUENCE [LARGE SCALE GENOMIC DNA]</scope>
    <source>
        <strain evidence="2">cv. Punajuju</strain>
        <tissue evidence="1">Leaves</tissue>
    </source>
</reference>
<evidence type="ECO:0000313" key="2">
    <source>
        <dbReference type="Proteomes" id="UP001055811"/>
    </source>
</evidence>
<comment type="caution">
    <text evidence="1">The sequence shown here is derived from an EMBL/GenBank/DDBJ whole genome shotgun (WGS) entry which is preliminary data.</text>
</comment>
<evidence type="ECO:0000313" key="1">
    <source>
        <dbReference type="EMBL" id="KAI3790282.1"/>
    </source>
</evidence>
<sequence length="278" mass="28878">MSRVTRTIPYKYESFCNHFYTTSSKSFKILNICGFCLQEFKGQKMSGFRFNLVVIMALMLAAAQFHDTAAQTTHVVGDALGWNIPPAGPSTYTTWASGQTFRVGDVLLFNFTTGFHDVAEVAQAAYGPCTTSNPISIVTTGPARVTLNAPGTHYFICTVGTHCQIGQKLTINVSAGSATSAPAPAPATPAPVSPPTAAPTPVPSTTTPPTPTPTSSPAPSAGEASPVSPPTSGQSPSGSNVPSPTDSTIPPPPSPSFAPSFTAVVPFTFLAIALAFFY</sequence>
<accession>A0ACB9H3G5</accession>
<reference evidence="2" key="1">
    <citation type="journal article" date="2022" name="Mol. Ecol. Resour.">
        <title>The genomes of chicory, endive, great burdock and yacon provide insights into Asteraceae palaeo-polyploidization history and plant inulin production.</title>
        <authorList>
            <person name="Fan W."/>
            <person name="Wang S."/>
            <person name="Wang H."/>
            <person name="Wang A."/>
            <person name="Jiang F."/>
            <person name="Liu H."/>
            <person name="Zhao H."/>
            <person name="Xu D."/>
            <person name="Zhang Y."/>
        </authorList>
    </citation>
    <scope>NUCLEOTIDE SEQUENCE [LARGE SCALE GENOMIC DNA]</scope>
    <source>
        <strain evidence="2">cv. Punajuju</strain>
    </source>
</reference>
<gene>
    <name evidence="1" type="ORF">L2E82_03218</name>
</gene>
<dbReference type="Proteomes" id="UP001055811">
    <property type="component" value="Linkage Group LG01"/>
</dbReference>
<keyword evidence="2" id="KW-1185">Reference proteome</keyword>